<protein>
    <recommendedName>
        <fullName evidence="1">TRM5/TYW2-like N-terminal domain-containing protein</fullName>
    </recommendedName>
</protein>
<comment type="caution">
    <text evidence="2">The sequence shown here is derived from an EMBL/GenBank/DDBJ whole genome shotgun (WGS) entry which is preliminary data.</text>
</comment>
<evidence type="ECO:0000313" key="3">
    <source>
        <dbReference type="Proteomes" id="UP001321473"/>
    </source>
</evidence>
<dbReference type="InterPro" id="IPR056744">
    <property type="entry name" value="TRM5/TYW2-like_N"/>
</dbReference>
<keyword evidence="3" id="KW-1185">Reference proteome</keyword>
<accession>A0AAQ4ECF6</accession>
<sequence>MGRTESPYERLRRGVEQLLKASGYSGSDVQELLERLPKRWEKHGDLVIVKRAAFDDRRWDCVRSSLWDIICDTLRCKRLALGASIADDGHRTPRVDLVRGSDGWVTHVDNKVRLGRLRGTHLFSCAQACAS</sequence>
<dbReference type="InterPro" id="IPR029063">
    <property type="entry name" value="SAM-dependent_MTases_sf"/>
</dbReference>
<evidence type="ECO:0000313" key="2">
    <source>
        <dbReference type="EMBL" id="KAK8772283.1"/>
    </source>
</evidence>
<dbReference type="Proteomes" id="UP001321473">
    <property type="component" value="Unassembled WGS sequence"/>
</dbReference>
<reference evidence="2 3" key="1">
    <citation type="journal article" date="2023" name="Arcadia Sci">
        <title>De novo assembly of a long-read Amblyomma americanum tick genome.</title>
        <authorList>
            <person name="Chou S."/>
            <person name="Poskanzer K.E."/>
            <person name="Rollins M."/>
            <person name="Thuy-Boun P.S."/>
        </authorList>
    </citation>
    <scope>NUCLEOTIDE SEQUENCE [LARGE SCALE GENOMIC DNA]</scope>
    <source>
        <strain evidence="2">F_SG_1</strain>
        <tissue evidence="2">Salivary glands</tissue>
    </source>
</reference>
<gene>
    <name evidence="2" type="ORF">V5799_024473</name>
</gene>
<dbReference type="AlphaFoldDB" id="A0AAQ4ECF6"/>
<organism evidence="2 3">
    <name type="scientific">Amblyomma americanum</name>
    <name type="common">Lone star tick</name>
    <dbReference type="NCBI Taxonomy" id="6943"/>
    <lineage>
        <taxon>Eukaryota</taxon>
        <taxon>Metazoa</taxon>
        <taxon>Ecdysozoa</taxon>
        <taxon>Arthropoda</taxon>
        <taxon>Chelicerata</taxon>
        <taxon>Arachnida</taxon>
        <taxon>Acari</taxon>
        <taxon>Parasitiformes</taxon>
        <taxon>Ixodida</taxon>
        <taxon>Ixodoidea</taxon>
        <taxon>Ixodidae</taxon>
        <taxon>Amblyomminae</taxon>
        <taxon>Amblyomma</taxon>
    </lineage>
</organism>
<dbReference type="EMBL" id="JARKHS020018525">
    <property type="protein sequence ID" value="KAK8772283.1"/>
    <property type="molecule type" value="Genomic_DNA"/>
</dbReference>
<dbReference type="SUPFAM" id="SSF53335">
    <property type="entry name" value="S-adenosyl-L-methionine-dependent methyltransferases"/>
    <property type="match status" value="1"/>
</dbReference>
<proteinExistence type="predicted"/>
<dbReference type="Gene3D" id="3.30.300.110">
    <property type="entry name" value="Met-10+ protein-like domains"/>
    <property type="match status" value="1"/>
</dbReference>
<evidence type="ECO:0000259" key="1">
    <source>
        <dbReference type="Pfam" id="PF25133"/>
    </source>
</evidence>
<name>A0AAQ4ECF6_AMBAM</name>
<feature type="domain" description="TRM5/TYW2-like N-terminal" evidence="1">
    <location>
        <begin position="30"/>
        <end position="103"/>
    </location>
</feature>
<dbReference type="Pfam" id="PF25133">
    <property type="entry name" value="TYW2_N_2"/>
    <property type="match status" value="1"/>
</dbReference>